<proteinExistence type="predicted"/>
<keyword evidence="3" id="KW-1185">Reference proteome</keyword>
<evidence type="ECO:0000256" key="1">
    <source>
        <dbReference type="SAM" id="Phobius"/>
    </source>
</evidence>
<dbReference type="Proteomes" id="UP001558652">
    <property type="component" value="Unassembled WGS sequence"/>
</dbReference>
<dbReference type="PANTHER" id="PTHR11388:SF100">
    <property type="entry name" value="SOLUTE CARRIER ORGANIC ANION TRANSPORTER FAMILY MEMBER 4A1"/>
    <property type="match status" value="1"/>
</dbReference>
<gene>
    <name evidence="2" type="ORF">AAG570_002283</name>
</gene>
<keyword evidence="1" id="KW-0472">Membrane</keyword>
<dbReference type="Pfam" id="PF03137">
    <property type="entry name" value="OATP"/>
    <property type="match status" value="1"/>
</dbReference>
<comment type="caution">
    <text evidence="2">The sequence shown here is derived from an EMBL/GenBank/DDBJ whole genome shotgun (WGS) entry which is preliminary data.</text>
</comment>
<organism evidence="2 3">
    <name type="scientific">Ranatra chinensis</name>
    <dbReference type="NCBI Taxonomy" id="642074"/>
    <lineage>
        <taxon>Eukaryota</taxon>
        <taxon>Metazoa</taxon>
        <taxon>Ecdysozoa</taxon>
        <taxon>Arthropoda</taxon>
        <taxon>Hexapoda</taxon>
        <taxon>Insecta</taxon>
        <taxon>Pterygota</taxon>
        <taxon>Neoptera</taxon>
        <taxon>Paraneoptera</taxon>
        <taxon>Hemiptera</taxon>
        <taxon>Heteroptera</taxon>
        <taxon>Panheteroptera</taxon>
        <taxon>Nepomorpha</taxon>
        <taxon>Nepidae</taxon>
        <taxon>Ranatrinae</taxon>
        <taxon>Ranatra</taxon>
    </lineage>
</organism>
<dbReference type="AlphaFoldDB" id="A0ABD0Y728"/>
<keyword evidence="1" id="KW-1133">Transmembrane helix</keyword>
<evidence type="ECO:0000313" key="3">
    <source>
        <dbReference type="Proteomes" id="UP001558652"/>
    </source>
</evidence>
<accession>A0ABD0Y728</accession>
<dbReference type="EMBL" id="JBFDAA010000012">
    <property type="protein sequence ID" value="KAL1123196.1"/>
    <property type="molecule type" value="Genomic_DNA"/>
</dbReference>
<sequence length="115" mass="13092">MASERRNMFYQNKKKETTEIWCVGPDWKSLGMGVQWVLVRSLGTIPGPVIIGWIIDTGCVHWRRNPCSDTRGECIVYDTYAIGRYIAAMGIFFKGMQVIFLGLAKWSNAKRLSEA</sequence>
<evidence type="ECO:0000313" key="2">
    <source>
        <dbReference type="EMBL" id="KAL1123196.1"/>
    </source>
</evidence>
<feature type="transmembrane region" description="Helical" evidence="1">
    <location>
        <begin position="37"/>
        <end position="55"/>
    </location>
</feature>
<feature type="transmembrane region" description="Helical" evidence="1">
    <location>
        <begin position="85"/>
        <end position="104"/>
    </location>
</feature>
<dbReference type="InterPro" id="IPR004156">
    <property type="entry name" value="OATP"/>
</dbReference>
<protein>
    <submittedName>
        <fullName evidence="2">Uncharacterized protein</fullName>
    </submittedName>
</protein>
<reference evidence="2 3" key="1">
    <citation type="submission" date="2024-07" db="EMBL/GenBank/DDBJ databases">
        <title>Chromosome-level genome assembly of the water stick insect Ranatra chinensis (Heteroptera: Nepidae).</title>
        <authorList>
            <person name="Liu X."/>
        </authorList>
    </citation>
    <scope>NUCLEOTIDE SEQUENCE [LARGE SCALE GENOMIC DNA]</scope>
    <source>
        <strain evidence="2">Cailab_2021Rc</strain>
        <tissue evidence="2">Muscle</tissue>
    </source>
</reference>
<name>A0ABD0Y728_9HEMI</name>
<dbReference type="PANTHER" id="PTHR11388">
    <property type="entry name" value="ORGANIC ANION TRANSPORTER"/>
    <property type="match status" value="1"/>
</dbReference>
<keyword evidence="1" id="KW-0812">Transmembrane</keyword>